<name>A0A8B3DT27_VIBHA</name>
<organism evidence="1 2">
    <name type="scientific">Vibrio harveyi</name>
    <name type="common">Beneckea harveyi</name>
    <dbReference type="NCBI Taxonomy" id="669"/>
    <lineage>
        <taxon>Bacteria</taxon>
        <taxon>Pseudomonadati</taxon>
        <taxon>Pseudomonadota</taxon>
        <taxon>Gammaproteobacteria</taxon>
        <taxon>Vibrionales</taxon>
        <taxon>Vibrionaceae</taxon>
        <taxon>Vibrio</taxon>
    </lineage>
</organism>
<dbReference type="EMBL" id="QOUW02000007">
    <property type="protein sequence ID" value="RIW17846.1"/>
    <property type="molecule type" value="Genomic_DNA"/>
</dbReference>
<gene>
    <name evidence="1" type="ORF">DS957_003490</name>
</gene>
<sequence length="178" mass="19981">MTQKVEPKNGEWWLCNLGKKRTMALNFKHGAWVQDPDAFNPILAPVTPLHRLFIQGTMAVTIEKAEDVISQIQSIRERYKDIPAVAISREEALWLVAGEMLDQAQGEIDSLRSLARKGRDDVSYKVEKTTYSEGGDSRVRFVGEMVDSLDEAVEIRATAIKEANDLKECASFKIVVEA</sequence>
<evidence type="ECO:0000313" key="1">
    <source>
        <dbReference type="EMBL" id="RIW17846.1"/>
    </source>
</evidence>
<dbReference type="Proteomes" id="UP000253437">
    <property type="component" value="Unassembled WGS sequence"/>
</dbReference>
<dbReference type="RefSeq" id="WP_114091640.1">
    <property type="nucleotide sequence ID" value="NZ_QOUW02000007.1"/>
</dbReference>
<reference evidence="1 2" key="1">
    <citation type="submission" date="2018-08" db="EMBL/GenBank/DDBJ databases">
        <title>Vibrio harveyi strains pathogenic to white snook Centropomus viridis Lockington (1877) and potential probiotic bacteria.</title>
        <authorList>
            <person name="Soto-Rodriguez S."/>
            <person name="Gomez-Gil B."/>
            <person name="Lozano-Olvera R."/>
        </authorList>
    </citation>
    <scope>NUCLEOTIDE SEQUENCE [LARGE SCALE GENOMIC DNA]</scope>
    <source>
        <strain evidence="1 2">CAIM 1508</strain>
    </source>
</reference>
<comment type="caution">
    <text evidence="1">The sequence shown here is derived from an EMBL/GenBank/DDBJ whole genome shotgun (WGS) entry which is preliminary data.</text>
</comment>
<evidence type="ECO:0000313" key="2">
    <source>
        <dbReference type="Proteomes" id="UP000253437"/>
    </source>
</evidence>
<accession>A0A8B3DT27</accession>
<dbReference type="AlphaFoldDB" id="A0A8B3DT27"/>
<protein>
    <submittedName>
        <fullName evidence="1">Uncharacterized protein</fullName>
    </submittedName>
</protein>
<proteinExistence type="predicted"/>